<gene>
    <name evidence="1" type="ORF">CPELLU_LOCUS8563</name>
</gene>
<evidence type="ECO:0000313" key="2">
    <source>
        <dbReference type="Proteomes" id="UP000789759"/>
    </source>
</evidence>
<dbReference type="EMBL" id="CAJVQA010006136">
    <property type="protein sequence ID" value="CAG8634770.1"/>
    <property type="molecule type" value="Genomic_DNA"/>
</dbReference>
<dbReference type="AlphaFoldDB" id="A0A9N9DCF1"/>
<sequence length="145" mass="16889">MLRAEYDINERTIRTDEHNILNRDCHVRITLQELIGSEGPHSTFHQYCLYASYVQGANFDKYNYSRGKPYEDGTAICFCCMKLIHVNINLGSKANQFDLMKDHYDYECLRPQTEREPSNAQLAWNSLPNDGTPDDKKLLGLMRHK</sequence>
<feature type="non-terminal residue" evidence="1">
    <location>
        <position position="145"/>
    </location>
</feature>
<dbReference type="Proteomes" id="UP000789759">
    <property type="component" value="Unassembled WGS sequence"/>
</dbReference>
<proteinExistence type="predicted"/>
<keyword evidence="2" id="KW-1185">Reference proteome</keyword>
<name>A0A9N9DCF1_9GLOM</name>
<protein>
    <submittedName>
        <fullName evidence="1">12192_t:CDS:1</fullName>
    </submittedName>
</protein>
<comment type="caution">
    <text evidence="1">The sequence shown here is derived from an EMBL/GenBank/DDBJ whole genome shotgun (WGS) entry which is preliminary data.</text>
</comment>
<dbReference type="OrthoDB" id="2403321at2759"/>
<reference evidence="1" key="1">
    <citation type="submission" date="2021-06" db="EMBL/GenBank/DDBJ databases">
        <authorList>
            <person name="Kallberg Y."/>
            <person name="Tangrot J."/>
            <person name="Rosling A."/>
        </authorList>
    </citation>
    <scope>NUCLEOTIDE SEQUENCE</scope>
    <source>
        <strain evidence="1">FL966</strain>
    </source>
</reference>
<accession>A0A9N9DCF1</accession>
<organism evidence="1 2">
    <name type="scientific">Cetraspora pellucida</name>
    <dbReference type="NCBI Taxonomy" id="1433469"/>
    <lineage>
        <taxon>Eukaryota</taxon>
        <taxon>Fungi</taxon>
        <taxon>Fungi incertae sedis</taxon>
        <taxon>Mucoromycota</taxon>
        <taxon>Glomeromycotina</taxon>
        <taxon>Glomeromycetes</taxon>
        <taxon>Diversisporales</taxon>
        <taxon>Gigasporaceae</taxon>
        <taxon>Cetraspora</taxon>
    </lineage>
</organism>
<evidence type="ECO:0000313" key="1">
    <source>
        <dbReference type="EMBL" id="CAG8634770.1"/>
    </source>
</evidence>